<name>A0A5J6FC33_9ACTN</name>
<reference evidence="1 2" key="1">
    <citation type="submission" date="2017-09" db="EMBL/GenBank/DDBJ databases">
        <authorList>
            <person name="Lee N."/>
            <person name="Cho B.-K."/>
        </authorList>
    </citation>
    <scope>NUCLEOTIDE SEQUENCE [LARGE SCALE GENOMIC DNA]</scope>
    <source>
        <strain evidence="1 2">ATCC 12769</strain>
    </source>
</reference>
<organism evidence="1 2">
    <name type="scientific">Streptomyces nitrosporeus</name>
    <dbReference type="NCBI Taxonomy" id="28894"/>
    <lineage>
        <taxon>Bacteria</taxon>
        <taxon>Bacillati</taxon>
        <taxon>Actinomycetota</taxon>
        <taxon>Actinomycetes</taxon>
        <taxon>Kitasatosporales</taxon>
        <taxon>Streptomycetaceae</taxon>
        <taxon>Streptomyces</taxon>
    </lineage>
</organism>
<protein>
    <submittedName>
        <fullName evidence="1">Uncharacterized protein</fullName>
    </submittedName>
</protein>
<dbReference type="KEGG" id="snk:CP967_16155"/>
<gene>
    <name evidence="1" type="ORF">CP967_16155</name>
</gene>
<sequence length="63" mass="6906">MGGKLCIARYGGSDDFWRLLFTPVTDRHGGVTVRYGTVHRHPSLMNTWEGNSIGLADAAGRMV</sequence>
<proteinExistence type="predicted"/>
<evidence type="ECO:0000313" key="1">
    <source>
        <dbReference type="EMBL" id="QEU73327.1"/>
    </source>
</evidence>
<dbReference type="AlphaFoldDB" id="A0A5J6FC33"/>
<dbReference type="EMBL" id="CP023702">
    <property type="protein sequence ID" value="QEU73327.1"/>
    <property type="molecule type" value="Genomic_DNA"/>
</dbReference>
<accession>A0A5J6FC33</accession>
<evidence type="ECO:0000313" key="2">
    <source>
        <dbReference type="Proteomes" id="UP000326178"/>
    </source>
</evidence>
<keyword evidence="2" id="KW-1185">Reference proteome</keyword>
<dbReference type="Proteomes" id="UP000326178">
    <property type="component" value="Chromosome"/>
</dbReference>